<dbReference type="InterPro" id="IPR016047">
    <property type="entry name" value="M23ase_b-sheet_dom"/>
</dbReference>
<dbReference type="OrthoDB" id="9814377at2"/>
<accession>A0A1K2ICX9</accession>
<keyword evidence="2" id="KW-0472">Membrane</keyword>
<dbReference type="EMBL" id="FPKV01000001">
    <property type="protein sequence ID" value="SFZ90144.1"/>
    <property type="molecule type" value="Genomic_DNA"/>
</dbReference>
<dbReference type="CDD" id="cd12797">
    <property type="entry name" value="M23_peptidase"/>
    <property type="match status" value="1"/>
</dbReference>
<sequence length="289" mass="32536">MKEKKKKPKKIKRKLLDKYRLLILNELTFEERLSFKLTRLNVFVLCSLLAVFLISLTYLLIAFTPLREYIPGYSSTALKKQATELNYKTDSLQQVIAMNELYYTSIKKVLKGDMSADDFNKDSIVEAVKLEASEVDLNPNAEDSLLREKVDKEDKYNLFESATSASNFVLFPPVNGTISEAYNAKEKHFAVDVVVAKDTPVKSTADGIVIFSEWTASTGYVIIIEHSYGLISIYKHNASLTKEQGDLVKAGEVIATAGNTGELTTGPHLHFELWNDGYPINPTNFIDFK</sequence>
<keyword evidence="2" id="KW-0812">Transmembrane</keyword>
<dbReference type="Gene3D" id="2.70.70.10">
    <property type="entry name" value="Glucose Permease (Domain IIA)"/>
    <property type="match status" value="1"/>
</dbReference>
<dbReference type="SUPFAM" id="SSF51261">
    <property type="entry name" value="Duplicated hybrid motif"/>
    <property type="match status" value="1"/>
</dbReference>
<dbReference type="PANTHER" id="PTHR21666:SF289">
    <property type="entry name" value="L-ALA--D-GLU ENDOPEPTIDASE"/>
    <property type="match status" value="1"/>
</dbReference>
<dbReference type="Proteomes" id="UP000182544">
    <property type="component" value="Unassembled WGS sequence"/>
</dbReference>
<evidence type="ECO:0000313" key="4">
    <source>
        <dbReference type="EMBL" id="SFZ90144.1"/>
    </source>
</evidence>
<gene>
    <name evidence="4" type="ORF">SAMN05428642_101765</name>
</gene>
<evidence type="ECO:0000259" key="3">
    <source>
        <dbReference type="Pfam" id="PF01551"/>
    </source>
</evidence>
<dbReference type="AlphaFoldDB" id="A0A1K2ICX9"/>
<reference evidence="4 5" key="1">
    <citation type="submission" date="2016-10" db="EMBL/GenBank/DDBJ databases">
        <authorList>
            <person name="de Groot N.N."/>
        </authorList>
    </citation>
    <scope>NUCLEOTIDE SEQUENCE [LARGE SCALE GENOMIC DNA]</scope>
    <source>
        <strain evidence="4 5">DSM 18180</strain>
    </source>
</reference>
<dbReference type="InterPro" id="IPR011055">
    <property type="entry name" value="Dup_hybrid_motif"/>
</dbReference>
<evidence type="ECO:0000256" key="1">
    <source>
        <dbReference type="ARBA" id="ARBA00022729"/>
    </source>
</evidence>
<feature type="transmembrane region" description="Helical" evidence="2">
    <location>
        <begin position="40"/>
        <end position="61"/>
    </location>
</feature>
<dbReference type="STRING" id="369401.SAMN05428642_101765"/>
<evidence type="ECO:0000256" key="2">
    <source>
        <dbReference type="SAM" id="Phobius"/>
    </source>
</evidence>
<evidence type="ECO:0000313" key="5">
    <source>
        <dbReference type="Proteomes" id="UP000182544"/>
    </source>
</evidence>
<dbReference type="Pfam" id="PF01551">
    <property type="entry name" value="Peptidase_M23"/>
    <property type="match status" value="1"/>
</dbReference>
<keyword evidence="1" id="KW-0732">Signal</keyword>
<organism evidence="4 5">
    <name type="scientific">Flaviramulus basaltis</name>
    <dbReference type="NCBI Taxonomy" id="369401"/>
    <lineage>
        <taxon>Bacteria</taxon>
        <taxon>Pseudomonadati</taxon>
        <taxon>Bacteroidota</taxon>
        <taxon>Flavobacteriia</taxon>
        <taxon>Flavobacteriales</taxon>
        <taxon>Flavobacteriaceae</taxon>
        <taxon>Flaviramulus</taxon>
    </lineage>
</organism>
<feature type="domain" description="M23ase beta-sheet core" evidence="3">
    <location>
        <begin position="187"/>
        <end position="282"/>
    </location>
</feature>
<dbReference type="RefSeq" id="WP_072400405.1">
    <property type="nucleotide sequence ID" value="NZ_FPKV01000001.1"/>
</dbReference>
<keyword evidence="5" id="KW-1185">Reference proteome</keyword>
<dbReference type="GO" id="GO:0004222">
    <property type="term" value="F:metalloendopeptidase activity"/>
    <property type="evidence" value="ECO:0007669"/>
    <property type="project" value="TreeGrafter"/>
</dbReference>
<keyword evidence="2" id="KW-1133">Transmembrane helix</keyword>
<dbReference type="PANTHER" id="PTHR21666">
    <property type="entry name" value="PEPTIDASE-RELATED"/>
    <property type="match status" value="1"/>
</dbReference>
<protein>
    <submittedName>
        <fullName evidence="4">Murein DD-endopeptidase MepM and murein hydrolase activator NlpD, contain LysM domain</fullName>
    </submittedName>
</protein>
<name>A0A1K2ICX9_9FLAO</name>
<dbReference type="InterPro" id="IPR050570">
    <property type="entry name" value="Cell_wall_metabolism_enzyme"/>
</dbReference>
<proteinExistence type="predicted"/>
<keyword evidence="4" id="KW-0378">Hydrolase</keyword>